<organism evidence="1 2">
    <name type="scientific">Lactococcus lactis subsp. lactis A12</name>
    <dbReference type="NCBI Taxonomy" id="1137134"/>
    <lineage>
        <taxon>Bacteria</taxon>
        <taxon>Bacillati</taxon>
        <taxon>Bacillota</taxon>
        <taxon>Bacilli</taxon>
        <taxon>Lactobacillales</taxon>
        <taxon>Streptococcaceae</taxon>
        <taxon>Lactococcus</taxon>
    </lineage>
</organism>
<reference evidence="1 2" key="1">
    <citation type="journal article" date="2013" name="Appl. Environ. Microbiol.">
        <title>The Carbohydrate Metabolism Signature of Lactococcus lactis Strain A12 Reveals Its Sourdough Ecosystem Origin.</title>
        <authorList>
            <person name="Passerini D."/>
            <person name="Coddeville M."/>
            <person name="Le Bourgeois P."/>
            <person name="Loubiere P."/>
            <person name="Ritzenthaler P."/>
            <person name="Fontagne-Faucher C."/>
            <person name="Daveran-Mingot M.L."/>
            <person name="Cocaign-Bousquet M."/>
        </authorList>
    </citation>
    <scope>NUCLEOTIDE SEQUENCE [LARGE SCALE GENOMIC DNA]</scope>
    <source>
        <strain evidence="1 2">A12</strain>
    </source>
</reference>
<accession>S6F852</accession>
<comment type="caution">
    <text evidence="1">The sequence shown here is derived from an EMBL/GenBank/DDBJ whole genome shotgun (WGS) entry which is preliminary data.</text>
</comment>
<dbReference type="Proteomes" id="UP000015361">
    <property type="component" value="Unassembled WGS sequence"/>
</dbReference>
<name>S6F852_LACLL</name>
<dbReference type="EMBL" id="CBLU010000014">
    <property type="protein sequence ID" value="CDG04969.1"/>
    <property type="molecule type" value="Genomic_DNA"/>
</dbReference>
<sequence>MHGEMLALVNF</sequence>
<evidence type="ECO:0000313" key="1">
    <source>
        <dbReference type="EMBL" id="CDG04969.1"/>
    </source>
</evidence>
<gene>
    <name evidence="1" type="ORF">O9U_03625</name>
</gene>
<proteinExistence type="predicted"/>
<protein>
    <submittedName>
        <fullName evidence="1">Uncharacterized protein</fullName>
    </submittedName>
</protein>
<evidence type="ECO:0000313" key="2">
    <source>
        <dbReference type="Proteomes" id="UP000015361"/>
    </source>
</evidence>